<protein>
    <recommendedName>
        <fullName evidence="2">DUF5648 domain-containing protein</fullName>
    </recommendedName>
</protein>
<dbReference type="RefSeq" id="WP_109620332.1">
    <property type="nucleotide sequence ID" value="NZ_PPEI02000002.1"/>
</dbReference>
<evidence type="ECO:0000256" key="1">
    <source>
        <dbReference type="SAM" id="SignalP"/>
    </source>
</evidence>
<proteinExistence type="predicted"/>
<reference evidence="3" key="1">
    <citation type="submission" date="2018-04" db="EMBL/GenBank/DDBJ databases">
        <title>Draft Genome Sequences of Chryseobacterium lactis NCTC11390T isolated from milk, Chryseobacterium oncorhynchi 701B-08T from rainbow trout, and Chryseobacterium viscerum 687B-08T from diseased fish.</title>
        <authorList>
            <person name="Jeong J.-J."/>
            <person name="Lee Y.J."/>
            <person name="Pathiraja D."/>
            <person name="Park B."/>
            <person name="Choi I.-G."/>
            <person name="Kim K.D."/>
        </authorList>
    </citation>
    <scope>NUCLEOTIDE SEQUENCE [LARGE SCALE GENOMIC DNA]</scope>
    <source>
        <strain evidence="3">701B-08</strain>
    </source>
</reference>
<accession>A0A316X5L1</accession>
<sequence length="334" mass="38095">MIKNYFIGLCIVILASCSATNDDNIQNFGESKNLDLSTESFRGDVGVTIDDELPSNGIYFLRTASQNPIYGFYSSHTNKHLYSHFSIANMLPRTQPGEYYYFLERFLGSASGKGKEITAWFNVNNEDLLLTTTPEELDGQNGWRKDDDLGKSYNGDEPGSFPIYRYYRQKTSSHFYTRDRNELGDGKFGFVYEGIAFYLKNETTEQELRQVHDGLLMKDKTTGYLYIIIEGRIRILETMEVANRVFGVKDGNYYPEVNIDELIGPRGKIVNAGAKLIEDTRTGKIYFLDNGLLRYIPDPKTLRVYMLNEKAIEKINGVVGFTGPDLTVKFPYVK</sequence>
<keyword evidence="4" id="KW-1185">Reference proteome</keyword>
<evidence type="ECO:0000259" key="2">
    <source>
        <dbReference type="Pfam" id="PF18885"/>
    </source>
</evidence>
<feature type="chain" id="PRO_5016281215" description="DUF5648 domain-containing protein" evidence="1">
    <location>
        <begin position="22"/>
        <end position="334"/>
    </location>
</feature>
<dbReference type="AlphaFoldDB" id="A0A316X5L1"/>
<gene>
    <name evidence="3" type="ORF">C1638_009475</name>
</gene>
<dbReference type="Proteomes" id="UP000236182">
    <property type="component" value="Unassembled WGS sequence"/>
</dbReference>
<dbReference type="Pfam" id="PF18885">
    <property type="entry name" value="DUF5648"/>
    <property type="match status" value="1"/>
</dbReference>
<dbReference type="EMBL" id="PPEI02000002">
    <property type="protein sequence ID" value="PWN66568.1"/>
    <property type="molecule type" value="Genomic_DNA"/>
</dbReference>
<keyword evidence="1" id="KW-0732">Signal</keyword>
<dbReference type="PROSITE" id="PS51257">
    <property type="entry name" value="PROKAR_LIPOPROTEIN"/>
    <property type="match status" value="1"/>
</dbReference>
<feature type="domain" description="DUF5648" evidence="2">
    <location>
        <begin position="68"/>
        <end position="199"/>
    </location>
</feature>
<evidence type="ECO:0000313" key="4">
    <source>
        <dbReference type="Proteomes" id="UP000236182"/>
    </source>
</evidence>
<name>A0A316X5L1_9FLAO</name>
<feature type="signal peptide" evidence="1">
    <location>
        <begin position="1"/>
        <end position="21"/>
    </location>
</feature>
<dbReference type="InterPro" id="IPR043708">
    <property type="entry name" value="DUF5648"/>
</dbReference>
<evidence type="ECO:0000313" key="3">
    <source>
        <dbReference type="EMBL" id="PWN66568.1"/>
    </source>
</evidence>
<comment type="caution">
    <text evidence="3">The sequence shown here is derived from an EMBL/GenBank/DDBJ whole genome shotgun (WGS) entry which is preliminary data.</text>
</comment>
<organism evidence="3 4">
    <name type="scientific">Chryseobacterium oncorhynchi</name>
    <dbReference type="NCBI Taxonomy" id="741074"/>
    <lineage>
        <taxon>Bacteria</taxon>
        <taxon>Pseudomonadati</taxon>
        <taxon>Bacteroidota</taxon>
        <taxon>Flavobacteriia</taxon>
        <taxon>Flavobacteriales</taxon>
        <taxon>Weeksellaceae</taxon>
        <taxon>Chryseobacterium group</taxon>
        <taxon>Chryseobacterium</taxon>
    </lineage>
</organism>
<dbReference type="OrthoDB" id="1266847at2"/>